<comment type="caution">
    <text evidence="1">The sequence shown here is derived from an EMBL/GenBank/DDBJ whole genome shotgun (WGS) entry which is preliminary data.</text>
</comment>
<evidence type="ECO:0000313" key="2">
    <source>
        <dbReference type="Proteomes" id="UP000760494"/>
    </source>
</evidence>
<dbReference type="EMBL" id="CABFJX010000385">
    <property type="protein sequence ID" value="VTT76696.1"/>
    <property type="molecule type" value="Genomic_DNA"/>
</dbReference>
<dbReference type="AlphaFoldDB" id="A0A2H3STG2"/>
<reference evidence="1" key="1">
    <citation type="submission" date="2019-05" db="EMBL/GenBank/DDBJ databases">
        <authorList>
            <person name="Piombo E."/>
        </authorList>
    </citation>
    <scope>NUCLEOTIDE SEQUENCE</scope>
    <source>
        <strain evidence="1">C2S</strain>
    </source>
</reference>
<gene>
    <name evidence="1" type="ORF">C2S_1910</name>
</gene>
<dbReference type="Proteomes" id="UP000760494">
    <property type="component" value="Unassembled WGS sequence"/>
</dbReference>
<organism evidence="1 2">
    <name type="scientific">Fusarium fujikuroi</name>
    <name type="common">Bakanae and foot rot disease fungus</name>
    <name type="synonym">Gibberella fujikuroi</name>
    <dbReference type="NCBI Taxonomy" id="5127"/>
    <lineage>
        <taxon>Eukaryota</taxon>
        <taxon>Fungi</taxon>
        <taxon>Dikarya</taxon>
        <taxon>Ascomycota</taxon>
        <taxon>Pezizomycotina</taxon>
        <taxon>Sordariomycetes</taxon>
        <taxon>Hypocreomycetidae</taxon>
        <taxon>Hypocreales</taxon>
        <taxon>Nectriaceae</taxon>
        <taxon>Fusarium</taxon>
        <taxon>Fusarium fujikuroi species complex</taxon>
    </lineage>
</organism>
<name>A0A2H3STG2_FUSFU</name>
<sequence>MAQDNTDSAPPLGFLAVEVDIHRPPGDPFNQDTWPFPLIREKVTGTSEAQIVTNGDYEDTFIDRFVQATIRLAERGAVGAITSCGFLAAAQTRYWDFQPHPVTTSPAEHVRLAALSPIPVATSALVQVPSLLSIFPVNRPIGVLTYDSGRLGNAHLLELDIDPNRVRVQGLSDESHLRDICARGASYDAGRLERELVAEAKSLIHRHPDISAVVLECTNMPPYADSIQNAIQLPVYDVYTMGLWFYSGLTRRNPSAWKASDTRNTWRR</sequence>
<evidence type="ECO:0000313" key="1">
    <source>
        <dbReference type="EMBL" id="VTT76696.1"/>
    </source>
</evidence>
<accession>A0A2H3STG2</accession>
<protein>
    <submittedName>
        <fullName evidence="1">Uncharacterized protein</fullName>
    </submittedName>
</protein>
<proteinExistence type="predicted"/>